<name>A0A7S4D6A6_HETAK</name>
<dbReference type="EMBL" id="HBIU01021296">
    <property type="protein sequence ID" value="CAE0631287.1"/>
    <property type="molecule type" value="Transcribed_RNA"/>
</dbReference>
<reference evidence="1" key="1">
    <citation type="submission" date="2021-01" db="EMBL/GenBank/DDBJ databases">
        <authorList>
            <person name="Corre E."/>
            <person name="Pelletier E."/>
            <person name="Niang G."/>
            <person name="Scheremetjew M."/>
            <person name="Finn R."/>
            <person name="Kale V."/>
            <person name="Holt S."/>
            <person name="Cochrane G."/>
            <person name="Meng A."/>
            <person name="Brown T."/>
            <person name="Cohen L."/>
        </authorList>
    </citation>
    <scope>NUCLEOTIDE SEQUENCE</scope>
    <source>
        <strain evidence="1">CCMP3107</strain>
    </source>
</reference>
<organism evidence="1">
    <name type="scientific">Heterosigma akashiwo</name>
    <name type="common">Chromophytic alga</name>
    <name type="synonym">Heterosigma carterae</name>
    <dbReference type="NCBI Taxonomy" id="2829"/>
    <lineage>
        <taxon>Eukaryota</taxon>
        <taxon>Sar</taxon>
        <taxon>Stramenopiles</taxon>
        <taxon>Ochrophyta</taxon>
        <taxon>Raphidophyceae</taxon>
        <taxon>Chattonellales</taxon>
        <taxon>Chattonellaceae</taxon>
        <taxon>Heterosigma</taxon>
    </lineage>
</organism>
<dbReference type="GO" id="GO:0016887">
    <property type="term" value="F:ATP hydrolysis activity"/>
    <property type="evidence" value="ECO:0007669"/>
    <property type="project" value="InterPro"/>
</dbReference>
<protein>
    <submittedName>
        <fullName evidence="1">Uncharacterized protein</fullName>
    </submittedName>
</protein>
<sequence length="382" mass="41900">MAHPPPLHPGNPSFCPVRPAPRCLVLPREFVQLEMSRETPLSFCLPGEADEGICPLALIRYLVDQHNIFVQAVDERLLLARRSTHRADARTAAVSSRHMLPAHAVAYDLEGDFAPFLAGRCVAPAASGGGVRYDFAKAEDRLLHRHFADTPAVDLELRAFTFAREERLAGGLGPLRQKVAQAPLPPDTQDAIRRDVTTPAQAARCMEVLETAIGFLTTTGGSFVKRLDESAGEMMLHQYLRTVLLMEDTSALGSRAVAQQVQLRHLEALHGLLSGLTEADPFEGVDAKYRDDLPDGMAEILEKRAPLLELSTLLPLLKGFIVANLKEGTMDPESKAKDNVGWLDPGGDAYLMDLPWFADHWPDNLGTRHLVAAYRVLEGAEV</sequence>
<accession>A0A7S4D6A6</accession>
<gene>
    <name evidence="1" type="ORF">HAKA00212_LOCUS9989</name>
</gene>
<proteinExistence type="predicted"/>
<dbReference type="InterPro" id="IPR031248">
    <property type="entry name" value="RNF213"/>
</dbReference>
<evidence type="ECO:0000313" key="1">
    <source>
        <dbReference type="EMBL" id="CAE0631287.1"/>
    </source>
</evidence>
<dbReference type="AlphaFoldDB" id="A0A7S4D6A6"/>
<dbReference type="GO" id="GO:0004842">
    <property type="term" value="F:ubiquitin-protein transferase activity"/>
    <property type="evidence" value="ECO:0007669"/>
    <property type="project" value="InterPro"/>
</dbReference>
<dbReference type="PANTHER" id="PTHR22605:SF1">
    <property type="entry name" value="RZ-TYPE DOMAIN-CONTAINING PROTEIN"/>
    <property type="match status" value="1"/>
</dbReference>
<dbReference type="PANTHER" id="PTHR22605">
    <property type="entry name" value="RZ-TYPE DOMAIN-CONTAINING PROTEIN"/>
    <property type="match status" value="1"/>
</dbReference>